<dbReference type="RefSeq" id="WP_208268747.1">
    <property type="nucleotide sequence ID" value="NZ_BAAAGM010000074.1"/>
</dbReference>
<protein>
    <recommendedName>
        <fullName evidence="4">Carboxypeptidase regulatory-like domain-containing protein</fullName>
    </recommendedName>
</protein>
<proteinExistence type="predicted"/>
<dbReference type="EMBL" id="JAGEOK010000014">
    <property type="protein sequence ID" value="MBO2440359.1"/>
    <property type="molecule type" value="Genomic_DNA"/>
</dbReference>
<name>A0ABS3R273_9ACTN</name>
<evidence type="ECO:0000256" key="1">
    <source>
        <dbReference type="SAM" id="SignalP"/>
    </source>
</evidence>
<feature type="chain" id="PRO_5045402617" description="Carboxypeptidase regulatory-like domain-containing protein" evidence="1">
    <location>
        <begin position="27"/>
        <end position="539"/>
    </location>
</feature>
<accession>A0ABS3R273</accession>
<evidence type="ECO:0008006" key="4">
    <source>
        <dbReference type="Google" id="ProtNLM"/>
    </source>
</evidence>
<evidence type="ECO:0000313" key="2">
    <source>
        <dbReference type="EMBL" id="MBO2440359.1"/>
    </source>
</evidence>
<evidence type="ECO:0000313" key="3">
    <source>
        <dbReference type="Proteomes" id="UP000666915"/>
    </source>
</evidence>
<keyword evidence="1" id="KW-0732">Signal</keyword>
<feature type="signal peptide" evidence="1">
    <location>
        <begin position="1"/>
        <end position="26"/>
    </location>
</feature>
<sequence>MRRTSSFLAATALAASAVLVPTAAHADAAGVKVTTAFDILDPDRVATIEVAATSASGVTGVRANVHYRSPSAEPYAALEFTRAGGTDNDGVWRAELRPDIQSRPGLSFVEVLITTADGATFRKVTSFDDCYRTTIDDFTSSPSVIDIDHSDVTLRGRVMVQKSRDTAPEPAVGVLVDGPATKPEATTDQDGRYVQQFTGTPWPGSYVHRQGQLCPVSAPANPTVNLQAMEITAQATPSAPMTAQGDVVVRGKVVRHGAAGTVPVAGVPVWVEVPKDLLYFDPPGAVSTGPDGTFQITFKAGWTVGKSGKLTVHASDSSGFLAEGKAELGPFTIGNATRITDFTVGRRPLPYGDPIEASGRLALLPNSNGITNLPVDLEFSRDGKKWTLFQREPQYPGTFYFSPNTLPKEDGYWRARYAGSALVGPSVSNSVYVDIKYRTQIYNFNASPEPVKKGKTITVKGLLYRFMDKAVPGPNAPVSIYFKPSGSTKWSQVAVVKTASNGWFSKNFKAAKDGTWMASYNGSANYITSNKPSDYVDVR</sequence>
<dbReference type="Proteomes" id="UP000666915">
    <property type="component" value="Unassembled WGS sequence"/>
</dbReference>
<keyword evidence="3" id="KW-1185">Reference proteome</keyword>
<comment type="caution">
    <text evidence="2">The sequence shown here is derived from an EMBL/GenBank/DDBJ whole genome shotgun (WGS) entry which is preliminary data.</text>
</comment>
<organism evidence="2 3">
    <name type="scientific">Actinomadura nitritigenes</name>
    <dbReference type="NCBI Taxonomy" id="134602"/>
    <lineage>
        <taxon>Bacteria</taxon>
        <taxon>Bacillati</taxon>
        <taxon>Actinomycetota</taxon>
        <taxon>Actinomycetes</taxon>
        <taxon>Streptosporangiales</taxon>
        <taxon>Thermomonosporaceae</taxon>
        <taxon>Actinomadura</taxon>
    </lineage>
</organism>
<reference evidence="2 3" key="1">
    <citation type="submission" date="2021-03" db="EMBL/GenBank/DDBJ databases">
        <authorList>
            <person name="Kanchanasin P."/>
            <person name="Saeng-In P."/>
            <person name="Phongsopitanun W."/>
            <person name="Yuki M."/>
            <person name="Kudo T."/>
            <person name="Ohkuma M."/>
            <person name="Tanasupawat S."/>
        </authorList>
    </citation>
    <scope>NUCLEOTIDE SEQUENCE [LARGE SCALE GENOMIC DNA]</scope>
    <source>
        <strain evidence="2 3">L46</strain>
    </source>
</reference>
<gene>
    <name evidence="2" type="ORF">J4557_22795</name>
</gene>